<organism evidence="2 3">
    <name type="scientific">Bauldia litoralis</name>
    <dbReference type="NCBI Taxonomy" id="665467"/>
    <lineage>
        <taxon>Bacteria</taxon>
        <taxon>Pseudomonadati</taxon>
        <taxon>Pseudomonadota</taxon>
        <taxon>Alphaproteobacteria</taxon>
        <taxon>Hyphomicrobiales</taxon>
        <taxon>Kaistiaceae</taxon>
        <taxon>Bauldia</taxon>
    </lineage>
</organism>
<keyword evidence="3" id="KW-1185">Reference proteome</keyword>
<dbReference type="Proteomes" id="UP000199071">
    <property type="component" value="Unassembled WGS sequence"/>
</dbReference>
<dbReference type="InterPro" id="IPR000073">
    <property type="entry name" value="AB_hydrolase_1"/>
</dbReference>
<dbReference type="InterPro" id="IPR050266">
    <property type="entry name" value="AB_hydrolase_sf"/>
</dbReference>
<dbReference type="AlphaFoldDB" id="A0A1G6E800"/>
<dbReference type="RefSeq" id="WP_175478563.1">
    <property type="nucleotide sequence ID" value="NZ_FMXQ01000010.1"/>
</dbReference>
<sequence length="316" mass="33322">MSRPRGWIGVAAFVIVAAIAALFVNAALVDAETHAAIARDGGTVITTDVVPANVLIEGEGPAIVLIHGFGAALDWWDAVAPDLARDHRVIRLDLIGHGGTEAPERGYSIERQAALVTALLDAQQVQRFTVIGHSMGGEVATAVAEARPDRVAGVVLIDTPPTAAVDFNTVTQFYMSPVIGPLLSRFVTASTRRRALAQAFTPGFAVPEAFVADLAQLTYTAAVGAHDESVAFRDARPLDQRLAALQPIPPLQAIFGNLDAIVPATEARRYETVPGASVTIIDGVGHSPMVEAPEKTLALIRAFLKRTIADATHQPS</sequence>
<dbReference type="GO" id="GO:0016020">
    <property type="term" value="C:membrane"/>
    <property type="evidence" value="ECO:0007669"/>
    <property type="project" value="TreeGrafter"/>
</dbReference>
<dbReference type="STRING" id="665467.SAMN02982931_04240"/>
<dbReference type="Pfam" id="PF00561">
    <property type="entry name" value="Abhydrolase_1"/>
    <property type="match status" value="1"/>
</dbReference>
<dbReference type="PANTHER" id="PTHR43798:SF5">
    <property type="entry name" value="MONOACYLGLYCEROL LIPASE ABHD6"/>
    <property type="match status" value="1"/>
</dbReference>
<dbReference type="PANTHER" id="PTHR43798">
    <property type="entry name" value="MONOACYLGLYCEROL LIPASE"/>
    <property type="match status" value="1"/>
</dbReference>
<dbReference type="EMBL" id="FMXQ01000010">
    <property type="protein sequence ID" value="SDB53498.1"/>
    <property type="molecule type" value="Genomic_DNA"/>
</dbReference>
<proteinExistence type="predicted"/>
<dbReference type="GO" id="GO:0047372">
    <property type="term" value="F:monoacylglycerol lipase activity"/>
    <property type="evidence" value="ECO:0007669"/>
    <property type="project" value="TreeGrafter"/>
</dbReference>
<dbReference type="Gene3D" id="3.40.50.1820">
    <property type="entry name" value="alpha/beta hydrolase"/>
    <property type="match status" value="1"/>
</dbReference>
<feature type="domain" description="AB hydrolase-1" evidence="1">
    <location>
        <begin position="61"/>
        <end position="293"/>
    </location>
</feature>
<evidence type="ECO:0000313" key="3">
    <source>
        <dbReference type="Proteomes" id="UP000199071"/>
    </source>
</evidence>
<name>A0A1G6E800_9HYPH</name>
<reference evidence="2 3" key="1">
    <citation type="submission" date="2016-10" db="EMBL/GenBank/DDBJ databases">
        <authorList>
            <person name="de Groot N.N."/>
        </authorList>
    </citation>
    <scope>NUCLEOTIDE SEQUENCE [LARGE SCALE GENOMIC DNA]</scope>
    <source>
        <strain evidence="2 3">ATCC 35022</strain>
    </source>
</reference>
<accession>A0A1G6E800</accession>
<dbReference type="GO" id="GO:0046464">
    <property type="term" value="P:acylglycerol catabolic process"/>
    <property type="evidence" value="ECO:0007669"/>
    <property type="project" value="TreeGrafter"/>
</dbReference>
<dbReference type="SUPFAM" id="SSF53474">
    <property type="entry name" value="alpha/beta-Hydrolases"/>
    <property type="match status" value="1"/>
</dbReference>
<evidence type="ECO:0000259" key="1">
    <source>
        <dbReference type="Pfam" id="PF00561"/>
    </source>
</evidence>
<dbReference type="InterPro" id="IPR029058">
    <property type="entry name" value="AB_hydrolase_fold"/>
</dbReference>
<dbReference type="PRINTS" id="PR00111">
    <property type="entry name" value="ABHYDROLASE"/>
</dbReference>
<protein>
    <submittedName>
        <fullName evidence="2">Pimeloyl-ACP methyl ester carboxylesterase</fullName>
    </submittedName>
</protein>
<gene>
    <name evidence="2" type="ORF">SAMN02982931_04240</name>
</gene>
<evidence type="ECO:0000313" key="2">
    <source>
        <dbReference type="EMBL" id="SDB53498.1"/>
    </source>
</evidence>